<protein>
    <submittedName>
        <fullName evidence="2">Uncharacterized protein</fullName>
    </submittedName>
</protein>
<feature type="non-terminal residue" evidence="2">
    <location>
        <position position="1"/>
    </location>
</feature>
<feature type="non-terminal residue" evidence="2">
    <location>
        <position position="61"/>
    </location>
</feature>
<accession>A0AAD6AXN6</accession>
<reference evidence="2" key="1">
    <citation type="submission" date="2022-11" db="EMBL/GenBank/DDBJ databases">
        <title>Chromosome-level genome of Pogonophryne albipinna.</title>
        <authorList>
            <person name="Jo E."/>
        </authorList>
    </citation>
    <scope>NUCLEOTIDE SEQUENCE</scope>
    <source>
        <strain evidence="2">SGF0006</strain>
        <tissue evidence="2">Muscle</tissue>
    </source>
</reference>
<dbReference type="Proteomes" id="UP001219934">
    <property type="component" value="Unassembled WGS sequence"/>
</dbReference>
<dbReference type="AlphaFoldDB" id="A0AAD6AXN6"/>
<proteinExistence type="predicted"/>
<name>A0AAD6AXN6_9TELE</name>
<organism evidence="2 3">
    <name type="scientific">Pogonophryne albipinna</name>
    <dbReference type="NCBI Taxonomy" id="1090488"/>
    <lineage>
        <taxon>Eukaryota</taxon>
        <taxon>Metazoa</taxon>
        <taxon>Chordata</taxon>
        <taxon>Craniata</taxon>
        <taxon>Vertebrata</taxon>
        <taxon>Euteleostomi</taxon>
        <taxon>Actinopterygii</taxon>
        <taxon>Neopterygii</taxon>
        <taxon>Teleostei</taxon>
        <taxon>Neoteleostei</taxon>
        <taxon>Acanthomorphata</taxon>
        <taxon>Eupercaria</taxon>
        <taxon>Perciformes</taxon>
        <taxon>Notothenioidei</taxon>
        <taxon>Pogonophryne</taxon>
    </lineage>
</organism>
<evidence type="ECO:0000313" key="3">
    <source>
        <dbReference type="Proteomes" id="UP001219934"/>
    </source>
</evidence>
<sequence length="61" mass="7057">SEEVEGPHHALLLLLNPEPSAGALDGWREHTHRGKNSGWKRERETEIVTRTEDKKIKDWSK</sequence>
<dbReference type="EMBL" id="JAPTMU010000014">
    <property type="protein sequence ID" value="KAJ4932675.1"/>
    <property type="molecule type" value="Genomic_DNA"/>
</dbReference>
<keyword evidence="3" id="KW-1185">Reference proteome</keyword>
<evidence type="ECO:0000256" key="1">
    <source>
        <dbReference type="SAM" id="MobiDB-lite"/>
    </source>
</evidence>
<evidence type="ECO:0000313" key="2">
    <source>
        <dbReference type="EMBL" id="KAJ4932675.1"/>
    </source>
</evidence>
<comment type="caution">
    <text evidence="2">The sequence shown here is derived from an EMBL/GenBank/DDBJ whole genome shotgun (WGS) entry which is preliminary data.</text>
</comment>
<feature type="region of interest" description="Disordered" evidence="1">
    <location>
        <begin position="23"/>
        <end position="47"/>
    </location>
</feature>
<gene>
    <name evidence="2" type="ORF">JOQ06_011090</name>
</gene>